<keyword evidence="2" id="KW-1185">Reference proteome</keyword>
<dbReference type="WBParaSite" id="PDA_v2.g19875.t1">
    <property type="protein sequence ID" value="PDA_v2.g19875.t1"/>
    <property type="gene ID" value="PDA_v2.g19875"/>
</dbReference>
<protein>
    <submittedName>
        <fullName evidence="3">G protein-coupled receptor</fullName>
    </submittedName>
</protein>
<reference evidence="3" key="1">
    <citation type="submission" date="2022-11" db="UniProtKB">
        <authorList>
            <consortium name="WormBaseParasite"/>
        </authorList>
    </citation>
    <scope>IDENTIFICATION</scope>
</reference>
<feature type="transmembrane region" description="Helical" evidence="1">
    <location>
        <begin position="112"/>
        <end position="137"/>
    </location>
</feature>
<dbReference type="Proteomes" id="UP000887578">
    <property type="component" value="Unplaced"/>
</dbReference>
<proteinExistence type="predicted"/>
<organism evidence="2 3">
    <name type="scientific">Panagrolaimus davidi</name>
    <dbReference type="NCBI Taxonomy" id="227884"/>
    <lineage>
        <taxon>Eukaryota</taxon>
        <taxon>Metazoa</taxon>
        <taxon>Ecdysozoa</taxon>
        <taxon>Nematoda</taxon>
        <taxon>Chromadorea</taxon>
        <taxon>Rhabditida</taxon>
        <taxon>Tylenchina</taxon>
        <taxon>Panagrolaimomorpha</taxon>
        <taxon>Panagrolaimoidea</taxon>
        <taxon>Panagrolaimidae</taxon>
        <taxon>Panagrolaimus</taxon>
    </lineage>
</organism>
<dbReference type="Pfam" id="PF10318">
    <property type="entry name" value="7TM_GPCR_Srh"/>
    <property type="match status" value="1"/>
</dbReference>
<evidence type="ECO:0000313" key="3">
    <source>
        <dbReference type="WBParaSite" id="PDA_v2.g19875.t1"/>
    </source>
</evidence>
<dbReference type="SUPFAM" id="SSF81321">
    <property type="entry name" value="Family A G protein-coupled receptor-like"/>
    <property type="match status" value="1"/>
</dbReference>
<accession>A0A914PN02</accession>
<name>A0A914PN02_9BILA</name>
<feature type="transmembrane region" description="Helical" evidence="1">
    <location>
        <begin position="158"/>
        <end position="187"/>
    </location>
</feature>
<keyword evidence="1" id="KW-0472">Membrane</keyword>
<keyword evidence="1" id="KW-0812">Transmembrane</keyword>
<dbReference type="InterPro" id="IPR019422">
    <property type="entry name" value="7TM_GPCR_serpentine_rcpt_Srh"/>
</dbReference>
<evidence type="ECO:0000256" key="1">
    <source>
        <dbReference type="SAM" id="Phobius"/>
    </source>
</evidence>
<sequence length="198" mass="22637">MDIHLTVIYGMYRLFPANILSHENVSLSGGSVFIGFAYQYHSFTDDVNLLHTKRGIFGSFLTCILIPIPLIALYIPCVDYEANKIDVLHNYPQFYEFFITNACNSAIVNKNLIIYMSALVITLIFAFFVGLCFAWKIKKKLTENQNIMSAANLKLRKQYFFVLIVQMSIPLVFIVIPLTIISIFVFFNVGDSTATFLW</sequence>
<keyword evidence="1" id="KW-1133">Transmembrane helix</keyword>
<feature type="transmembrane region" description="Helical" evidence="1">
    <location>
        <begin position="56"/>
        <end position="75"/>
    </location>
</feature>
<evidence type="ECO:0000313" key="2">
    <source>
        <dbReference type="Proteomes" id="UP000887578"/>
    </source>
</evidence>
<dbReference type="AlphaFoldDB" id="A0A914PN02"/>